<proteinExistence type="predicted"/>
<protein>
    <submittedName>
        <fullName evidence="1">Uncharacterized protein</fullName>
    </submittedName>
</protein>
<dbReference type="EMBL" id="QGKW02001660">
    <property type="protein sequence ID" value="KAF2580647.1"/>
    <property type="molecule type" value="Genomic_DNA"/>
</dbReference>
<organism evidence="1 2">
    <name type="scientific">Brassica cretica</name>
    <name type="common">Mustard</name>
    <dbReference type="NCBI Taxonomy" id="69181"/>
    <lineage>
        <taxon>Eukaryota</taxon>
        <taxon>Viridiplantae</taxon>
        <taxon>Streptophyta</taxon>
        <taxon>Embryophyta</taxon>
        <taxon>Tracheophyta</taxon>
        <taxon>Spermatophyta</taxon>
        <taxon>Magnoliopsida</taxon>
        <taxon>eudicotyledons</taxon>
        <taxon>Gunneridae</taxon>
        <taxon>Pentapetalae</taxon>
        <taxon>rosids</taxon>
        <taxon>malvids</taxon>
        <taxon>Brassicales</taxon>
        <taxon>Brassicaceae</taxon>
        <taxon>Brassiceae</taxon>
        <taxon>Brassica</taxon>
    </lineage>
</organism>
<dbReference type="AlphaFoldDB" id="A0A8S9JH11"/>
<comment type="caution">
    <text evidence="1">The sequence shown here is derived from an EMBL/GenBank/DDBJ whole genome shotgun (WGS) entry which is preliminary data.</text>
</comment>
<dbReference type="Gene3D" id="2.40.70.10">
    <property type="entry name" value="Acid Proteases"/>
    <property type="match status" value="1"/>
</dbReference>
<accession>A0A8S9JH11</accession>
<dbReference type="PANTHER" id="PTHR33067">
    <property type="entry name" value="RNA-DIRECTED DNA POLYMERASE-RELATED"/>
    <property type="match status" value="1"/>
</dbReference>
<dbReference type="Proteomes" id="UP000712281">
    <property type="component" value="Unassembled WGS sequence"/>
</dbReference>
<gene>
    <name evidence="1" type="ORF">F2Q68_00004834</name>
</gene>
<name>A0A8S9JH11_BRACR</name>
<dbReference type="PANTHER" id="PTHR33067:SF31">
    <property type="entry name" value="RNA-DIRECTED DNA POLYMERASE"/>
    <property type="match status" value="1"/>
</dbReference>
<evidence type="ECO:0000313" key="2">
    <source>
        <dbReference type="Proteomes" id="UP000712281"/>
    </source>
</evidence>
<evidence type="ECO:0000313" key="1">
    <source>
        <dbReference type="EMBL" id="KAF2580647.1"/>
    </source>
</evidence>
<dbReference type="InterPro" id="IPR021109">
    <property type="entry name" value="Peptidase_aspartic_dom_sf"/>
</dbReference>
<reference evidence="1" key="1">
    <citation type="submission" date="2019-12" db="EMBL/GenBank/DDBJ databases">
        <title>Genome sequencing and annotation of Brassica cretica.</title>
        <authorList>
            <person name="Studholme D.J."/>
            <person name="Sarris P.F."/>
        </authorList>
    </citation>
    <scope>NUCLEOTIDE SEQUENCE</scope>
    <source>
        <strain evidence="1">PFS-001/15</strain>
        <tissue evidence="1">Leaf</tissue>
    </source>
</reference>
<sequence>MFFRETKETEKDIVLMFHQIREKMKQRVVLKNKKKKSDAGNFVVPCLIGGIDYPLYSLCDTGSSVSVMPKVMADHLSLQIEPYENSFTFMDCSKVNSGYALVPVDFHGMDSKINWNSYVLLGRAFMAIVGAACNMQTNQLYLTLIDSNAYYDPVRVVKGNTPYIEIGNDP</sequence>